<dbReference type="EMBL" id="MU853764">
    <property type="protein sequence ID" value="KAK3943718.1"/>
    <property type="molecule type" value="Genomic_DNA"/>
</dbReference>
<feature type="compositionally biased region" description="Basic residues" evidence="1">
    <location>
        <begin position="617"/>
        <end position="627"/>
    </location>
</feature>
<organism evidence="2 3">
    <name type="scientific">Diplogelasinospora grovesii</name>
    <dbReference type="NCBI Taxonomy" id="303347"/>
    <lineage>
        <taxon>Eukaryota</taxon>
        <taxon>Fungi</taxon>
        <taxon>Dikarya</taxon>
        <taxon>Ascomycota</taxon>
        <taxon>Pezizomycotina</taxon>
        <taxon>Sordariomycetes</taxon>
        <taxon>Sordariomycetidae</taxon>
        <taxon>Sordariales</taxon>
        <taxon>Diplogelasinosporaceae</taxon>
        <taxon>Diplogelasinospora</taxon>
    </lineage>
</organism>
<gene>
    <name evidence="2" type="ORF">QBC46DRAFT_306881</name>
</gene>
<feature type="region of interest" description="Disordered" evidence="1">
    <location>
        <begin position="617"/>
        <end position="643"/>
    </location>
</feature>
<reference evidence="3" key="1">
    <citation type="journal article" date="2023" name="Mol. Phylogenet. Evol.">
        <title>Genome-scale phylogeny and comparative genomics of the fungal order Sordariales.</title>
        <authorList>
            <person name="Hensen N."/>
            <person name="Bonometti L."/>
            <person name="Westerberg I."/>
            <person name="Brannstrom I.O."/>
            <person name="Guillou S."/>
            <person name="Cros-Aarteil S."/>
            <person name="Calhoun S."/>
            <person name="Haridas S."/>
            <person name="Kuo A."/>
            <person name="Mondo S."/>
            <person name="Pangilinan J."/>
            <person name="Riley R."/>
            <person name="LaButti K."/>
            <person name="Andreopoulos B."/>
            <person name="Lipzen A."/>
            <person name="Chen C."/>
            <person name="Yan M."/>
            <person name="Daum C."/>
            <person name="Ng V."/>
            <person name="Clum A."/>
            <person name="Steindorff A."/>
            <person name="Ohm R.A."/>
            <person name="Martin F."/>
            <person name="Silar P."/>
            <person name="Natvig D.O."/>
            <person name="Lalanne C."/>
            <person name="Gautier V."/>
            <person name="Ament-Velasquez S.L."/>
            <person name="Kruys A."/>
            <person name="Hutchinson M.I."/>
            <person name="Powell A.J."/>
            <person name="Barry K."/>
            <person name="Miller A.N."/>
            <person name="Grigoriev I.V."/>
            <person name="Debuchy R."/>
            <person name="Gladieux P."/>
            <person name="Hiltunen Thoren M."/>
            <person name="Johannesson H."/>
        </authorList>
    </citation>
    <scope>NUCLEOTIDE SEQUENCE [LARGE SCALE GENOMIC DNA]</scope>
    <source>
        <strain evidence="3">CBS 340.73</strain>
    </source>
</reference>
<feature type="region of interest" description="Disordered" evidence="1">
    <location>
        <begin position="571"/>
        <end position="602"/>
    </location>
</feature>
<proteinExistence type="predicted"/>
<sequence length="643" mass="72399">MPPTTATLPSHDEDPPILERRRLSSPSTAGSPSSRRARAVHNADSFTRNQEHETNGLFRTPGSPLRTARLQMTRITRSSSTTQPQEQQQPISTINIDRQKREWKPDVAIGSPLKLHGEDLSRIELADRKIAQRKLWVEFYGEIADFPEMLEEALRERQLLDERSEENTLPLSMLPSTNTSAVTERLDLLRSLLTSSEFPPERANIEAAIRGYESGTIPGTSPSYYTLIYAGQVVDTCPDYASFTDDRAARLDRYCSQHGPGWLWYEPPLVGPSSSSGSSNTILAKKGVCLQNRPNWRRSTENMGHYRIKLGFQRRKELVSRQQQQQQHPFPTTTTITITIRTMMMMMMGRSEPDPDGPRIIWDTLLDCGATLPCIYQADLPKLRIDPKKYAAQGARIIATAESTIKMKTYEMDVCVYGSSPSDNPPPELEMLVGMTVPVVVMAGRAGSDYDGDLAPDRLSGLLPFHLCYWSSAPGRFEMWMGEERRDVLGVGRFPGAARYRGSWKDHHQQNENRSSCEKRENKGYNKEGENNMDNNKWMDLGTPKRITFEHDLVDGSTGLVVQVIKDMEGEEGGSTVVTGPDKHKSTQTEEEEDDGVLTAKRGLSVQDRIDVEKLKLRKHIEKHRPRGGGERGGERKRKSVDS</sequence>
<evidence type="ECO:0000313" key="2">
    <source>
        <dbReference type="EMBL" id="KAK3943718.1"/>
    </source>
</evidence>
<feature type="compositionally biased region" description="Basic and acidic residues" evidence="1">
    <location>
        <begin position="503"/>
        <end position="530"/>
    </location>
</feature>
<protein>
    <submittedName>
        <fullName evidence="2">Uncharacterized protein</fullName>
    </submittedName>
</protein>
<feature type="compositionally biased region" description="Basic and acidic residues" evidence="1">
    <location>
        <begin position="628"/>
        <end position="643"/>
    </location>
</feature>
<comment type="caution">
    <text evidence="2">The sequence shown here is derived from an EMBL/GenBank/DDBJ whole genome shotgun (WGS) entry which is preliminary data.</text>
</comment>
<feature type="compositionally biased region" description="Basic and acidic residues" evidence="1">
    <location>
        <begin position="10"/>
        <end position="22"/>
    </location>
</feature>
<evidence type="ECO:0000256" key="1">
    <source>
        <dbReference type="SAM" id="MobiDB-lite"/>
    </source>
</evidence>
<feature type="compositionally biased region" description="Low complexity" evidence="1">
    <location>
        <begin position="76"/>
        <end position="93"/>
    </location>
</feature>
<feature type="compositionally biased region" description="Low complexity" evidence="1">
    <location>
        <begin position="24"/>
        <end position="34"/>
    </location>
</feature>
<feature type="region of interest" description="Disordered" evidence="1">
    <location>
        <begin position="74"/>
        <end position="93"/>
    </location>
</feature>
<dbReference type="Proteomes" id="UP001303473">
    <property type="component" value="Unassembled WGS sequence"/>
</dbReference>
<feature type="region of interest" description="Disordered" evidence="1">
    <location>
        <begin position="1"/>
        <end position="64"/>
    </location>
</feature>
<name>A0AAN6NGH8_9PEZI</name>
<feature type="region of interest" description="Disordered" evidence="1">
    <location>
        <begin position="502"/>
        <end position="537"/>
    </location>
</feature>
<evidence type="ECO:0000313" key="3">
    <source>
        <dbReference type="Proteomes" id="UP001303473"/>
    </source>
</evidence>
<keyword evidence="3" id="KW-1185">Reference proteome</keyword>
<accession>A0AAN6NGH8</accession>
<dbReference type="AlphaFoldDB" id="A0AAN6NGH8"/>